<evidence type="ECO:0000313" key="2">
    <source>
        <dbReference type="EMBL" id="EFP02172.1"/>
    </source>
</evidence>
<evidence type="ECO:0000256" key="1">
    <source>
        <dbReference type="SAM" id="Phobius"/>
    </source>
</evidence>
<gene>
    <name evidence="2" type="ORF">CRE_24913</name>
</gene>
<keyword evidence="3" id="KW-1185">Reference proteome</keyword>
<feature type="transmembrane region" description="Helical" evidence="1">
    <location>
        <begin position="21"/>
        <end position="41"/>
    </location>
</feature>
<protein>
    <submittedName>
        <fullName evidence="2">Uncharacterized protein</fullName>
    </submittedName>
</protein>
<keyword evidence="1" id="KW-0812">Transmembrane</keyword>
<dbReference type="Proteomes" id="UP000008281">
    <property type="component" value="Unassembled WGS sequence"/>
</dbReference>
<dbReference type="AlphaFoldDB" id="E3MI06"/>
<keyword evidence="1" id="KW-0472">Membrane</keyword>
<keyword evidence="1" id="KW-1133">Transmembrane helix</keyword>
<reference evidence="2" key="1">
    <citation type="submission" date="2007-07" db="EMBL/GenBank/DDBJ databases">
        <title>PCAP assembly of the Caenorhabditis remanei genome.</title>
        <authorList>
            <consortium name="The Caenorhabditis remanei Sequencing Consortium"/>
            <person name="Wilson R.K."/>
        </authorList>
    </citation>
    <scope>NUCLEOTIDE SEQUENCE [LARGE SCALE GENOMIC DNA]</scope>
    <source>
        <strain evidence="2">PB4641</strain>
    </source>
</reference>
<accession>E3MI06</accession>
<name>E3MI06_CAERE</name>
<organism evidence="3">
    <name type="scientific">Caenorhabditis remanei</name>
    <name type="common">Caenorhabditis vulgaris</name>
    <dbReference type="NCBI Taxonomy" id="31234"/>
    <lineage>
        <taxon>Eukaryota</taxon>
        <taxon>Metazoa</taxon>
        <taxon>Ecdysozoa</taxon>
        <taxon>Nematoda</taxon>
        <taxon>Chromadorea</taxon>
        <taxon>Rhabditida</taxon>
        <taxon>Rhabditina</taxon>
        <taxon>Rhabditomorpha</taxon>
        <taxon>Rhabditoidea</taxon>
        <taxon>Rhabditidae</taxon>
        <taxon>Peloderinae</taxon>
        <taxon>Caenorhabditis</taxon>
    </lineage>
</organism>
<dbReference type="EMBL" id="DS268446">
    <property type="protein sequence ID" value="EFP02172.1"/>
    <property type="molecule type" value="Genomic_DNA"/>
</dbReference>
<sequence>MDPTEMQYQVLAMMIKARVDIVVDTLLLLVAIQNVIIPFSARPNFRRPLPFFNIPISSLFVPCRPFF</sequence>
<proteinExistence type="predicted"/>
<evidence type="ECO:0000313" key="3">
    <source>
        <dbReference type="Proteomes" id="UP000008281"/>
    </source>
</evidence>
<dbReference type="InParanoid" id="E3MI06"/>
<dbReference type="HOGENOM" id="CLU_2814875_0_0_1"/>